<evidence type="ECO:0000313" key="3">
    <source>
        <dbReference type="EMBL" id="KAK3105681.1"/>
    </source>
</evidence>
<evidence type="ECO:0000313" key="4">
    <source>
        <dbReference type="Proteomes" id="UP001186944"/>
    </source>
</evidence>
<keyword evidence="2" id="KW-1133">Transmembrane helix</keyword>
<evidence type="ECO:0000256" key="2">
    <source>
        <dbReference type="SAM" id="Phobius"/>
    </source>
</evidence>
<gene>
    <name evidence="3" type="ORF">FSP39_003154</name>
</gene>
<reference evidence="3" key="1">
    <citation type="submission" date="2019-08" db="EMBL/GenBank/DDBJ databases">
        <title>The improved chromosome-level genome for the pearl oyster Pinctada fucata martensii using PacBio sequencing and Hi-C.</title>
        <authorList>
            <person name="Zheng Z."/>
        </authorList>
    </citation>
    <scope>NUCLEOTIDE SEQUENCE</scope>
    <source>
        <strain evidence="3">ZZ-2019</strain>
        <tissue evidence="3">Adductor muscle</tissue>
    </source>
</reference>
<feature type="transmembrane region" description="Helical" evidence="2">
    <location>
        <begin position="85"/>
        <end position="111"/>
    </location>
</feature>
<comment type="caution">
    <text evidence="3">The sequence shown here is derived from an EMBL/GenBank/DDBJ whole genome shotgun (WGS) entry which is preliminary data.</text>
</comment>
<evidence type="ECO:0000256" key="1">
    <source>
        <dbReference type="SAM" id="Coils"/>
    </source>
</evidence>
<sequence length="118" mass="12721">MQAGDAYSSWAPGLTLISGVRFFSYGGAFGEPECRCVCVEQNITLEAKIEQLKNELTINRTQLSSTRRKLVCAEDPRESATRVGLIGISFIGALGIFLVSGDFISVVSYIIGVIRGNA</sequence>
<keyword evidence="4" id="KW-1185">Reference proteome</keyword>
<keyword evidence="1" id="KW-0175">Coiled coil</keyword>
<name>A0AA89C222_PINIB</name>
<keyword evidence="2" id="KW-0812">Transmembrane</keyword>
<keyword evidence="2" id="KW-0472">Membrane</keyword>
<accession>A0AA89C222</accession>
<dbReference type="Proteomes" id="UP001186944">
    <property type="component" value="Unassembled WGS sequence"/>
</dbReference>
<dbReference type="EMBL" id="VSWD01000003">
    <property type="protein sequence ID" value="KAK3105681.1"/>
    <property type="molecule type" value="Genomic_DNA"/>
</dbReference>
<feature type="coiled-coil region" evidence="1">
    <location>
        <begin position="42"/>
        <end position="69"/>
    </location>
</feature>
<protein>
    <submittedName>
        <fullName evidence="3">Uncharacterized protein</fullName>
    </submittedName>
</protein>
<dbReference type="AlphaFoldDB" id="A0AA89C222"/>
<proteinExistence type="predicted"/>
<organism evidence="3 4">
    <name type="scientific">Pinctada imbricata</name>
    <name type="common">Atlantic pearl-oyster</name>
    <name type="synonym">Pinctada martensii</name>
    <dbReference type="NCBI Taxonomy" id="66713"/>
    <lineage>
        <taxon>Eukaryota</taxon>
        <taxon>Metazoa</taxon>
        <taxon>Spiralia</taxon>
        <taxon>Lophotrochozoa</taxon>
        <taxon>Mollusca</taxon>
        <taxon>Bivalvia</taxon>
        <taxon>Autobranchia</taxon>
        <taxon>Pteriomorphia</taxon>
        <taxon>Pterioida</taxon>
        <taxon>Pterioidea</taxon>
        <taxon>Pteriidae</taxon>
        <taxon>Pinctada</taxon>
    </lineage>
</organism>